<reference evidence="1 2" key="1">
    <citation type="submission" date="2020-05" db="EMBL/GenBank/DDBJ databases">
        <authorList>
            <person name="Campoy J."/>
            <person name="Schneeberger K."/>
            <person name="Spophaly S."/>
        </authorList>
    </citation>
    <scope>NUCLEOTIDE SEQUENCE [LARGE SCALE GENOMIC DNA]</scope>
    <source>
        <strain evidence="1">PruArmRojPasFocal</strain>
    </source>
</reference>
<accession>A0A6J5VKR1</accession>
<proteinExistence type="predicted"/>
<gene>
    <name evidence="1" type="ORF">CURHAP_LOCUS43945</name>
</gene>
<sequence length="104" mass="11455">MEGEEVSGTWALFTQAAERQGLTESFGACGGFRKRGVRRKFQHIRASAEGVFVKQPSVGLKSLVSEIRDWTRVTCVLAESLELGRDFHGLLKFAAWPLPFGKGA</sequence>
<dbReference type="AlphaFoldDB" id="A0A6J5VKR1"/>
<protein>
    <submittedName>
        <fullName evidence="1">Uncharacterized protein</fullName>
    </submittedName>
</protein>
<organism evidence="1 2">
    <name type="scientific">Prunus armeniaca</name>
    <name type="common">Apricot</name>
    <name type="synonym">Armeniaca vulgaris</name>
    <dbReference type="NCBI Taxonomy" id="36596"/>
    <lineage>
        <taxon>Eukaryota</taxon>
        <taxon>Viridiplantae</taxon>
        <taxon>Streptophyta</taxon>
        <taxon>Embryophyta</taxon>
        <taxon>Tracheophyta</taxon>
        <taxon>Spermatophyta</taxon>
        <taxon>Magnoliopsida</taxon>
        <taxon>eudicotyledons</taxon>
        <taxon>Gunneridae</taxon>
        <taxon>Pentapetalae</taxon>
        <taxon>rosids</taxon>
        <taxon>fabids</taxon>
        <taxon>Rosales</taxon>
        <taxon>Rosaceae</taxon>
        <taxon>Amygdaloideae</taxon>
        <taxon>Amygdaleae</taxon>
        <taxon>Prunus</taxon>
    </lineage>
</organism>
<dbReference type="EMBL" id="CAEKDK010000007">
    <property type="protein sequence ID" value="CAB4286538.1"/>
    <property type="molecule type" value="Genomic_DNA"/>
</dbReference>
<evidence type="ECO:0000313" key="1">
    <source>
        <dbReference type="EMBL" id="CAB4286538.1"/>
    </source>
</evidence>
<name>A0A6J5VKR1_PRUAR</name>
<dbReference type="Proteomes" id="UP000507222">
    <property type="component" value="Unassembled WGS sequence"/>
</dbReference>
<evidence type="ECO:0000313" key="2">
    <source>
        <dbReference type="Proteomes" id="UP000507222"/>
    </source>
</evidence>